<proteinExistence type="predicted"/>
<evidence type="ECO:0000313" key="2">
    <source>
        <dbReference type="Proteomes" id="UP001148737"/>
    </source>
</evidence>
<keyword evidence="2" id="KW-1185">Reference proteome</keyword>
<sequence length="238" mass="26921">MESWGRCEAIHFDPKKTEIMHFSRRKADHSQSPIIYHGDKEIRAATSMRWLGIYLDKKLTFNHHINEWSQKARKVINHLRAMNNTVRGMAATAARRAAWAVAMPTLFHGVDAWLPGLDTGNSHLKDKPGQDTARSESRMQNDSTHVEDNTTRVSVERSRHPASERTASPHPGTHSSPLRCPRRSTPNQQTAPTVTKRNWAEQETTHRGTNGPPTLEAPSDCTSHRHDRTTKAHPTEVL</sequence>
<evidence type="ECO:0000313" key="1">
    <source>
        <dbReference type="EMBL" id="KAJ3498242.1"/>
    </source>
</evidence>
<name>A0ACC1R466_9HYPO</name>
<dbReference type="EMBL" id="JANAKD010000062">
    <property type="protein sequence ID" value="KAJ3498242.1"/>
    <property type="molecule type" value="Genomic_DNA"/>
</dbReference>
<protein>
    <submittedName>
        <fullName evidence="1">Uncharacterized protein</fullName>
    </submittedName>
</protein>
<accession>A0ACC1R466</accession>
<dbReference type="Proteomes" id="UP001148737">
    <property type="component" value="Unassembled WGS sequence"/>
</dbReference>
<reference evidence="1" key="1">
    <citation type="submission" date="2022-07" db="EMBL/GenBank/DDBJ databases">
        <title>Genome Sequence of Lecanicillium saksenae.</title>
        <authorList>
            <person name="Buettner E."/>
        </authorList>
    </citation>
    <scope>NUCLEOTIDE SEQUENCE</scope>
    <source>
        <strain evidence="1">VT-O1</strain>
    </source>
</reference>
<organism evidence="1 2">
    <name type="scientific">Lecanicillium saksenae</name>
    <dbReference type="NCBI Taxonomy" id="468837"/>
    <lineage>
        <taxon>Eukaryota</taxon>
        <taxon>Fungi</taxon>
        <taxon>Dikarya</taxon>
        <taxon>Ascomycota</taxon>
        <taxon>Pezizomycotina</taxon>
        <taxon>Sordariomycetes</taxon>
        <taxon>Hypocreomycetidae</taxon>
        <taxon>Hypocreales</taxon>
        <taxon>Cordycipitaceae</taxon>
        <taxon>Lecanicillium</taxon>
    </lineage>
</organism>
<gene>
    <name evidence="1" type="ORF">NLG97_g1280</name>
</gene>
<comment type="caution">
    <text evidence="1">The sequence shown here is derived from an EMBL/GenBank/DDBJ whole genome shotgun (WGS) entry which is preliminary data.</text>
</comment>